<sequence>MIGGGGLFSLPTLFLLGLPPQMALGTNQFALSFGSLVGTIKFSQKGLIKWWPESIVGLIGALPGTILGCIVAIALPASLLQSIVVILLVIIGLVVLTKRDFGDEERQAVSNQLWIKTLFTFFLGIVIGIYEGFFGPGTGILITFSYVLWLGLNFLQASGAAKVISLIGNVTAFITFATFGNIDWLSGVTLAISVSIGAYIGAFFAQKGGSKLMKPFMLGVIIVLIINVFTPLF</sequence>
<dbReference type="Proteomes" id="UP000004080">
    <property type="component" value="Unassembled WGS sequence"/>
</dbReference>
<feature type="transmembrane region" description="Helical" evidence="8">
    <location>
        <begin position="159"/>
        <end position="178"/>
    </location>
</feature>
<keyword evidence="6 8" id="KW-1133">Transmembrane helix</keyword>
<dbReference type="EMBL" id="AKKV01000019">
    <property type="protein sequence ID" value="EIT87035.1"/>
    <property type="molecule type" value="Genomic_DNA"/>
</dbReference>
<evidence type="ECO:0000256" key="6">
    <source>
        <dbReference type="ARBA" id="ARBA00022989"/>
    </source>
</evidence>
<feature type="transmembrane region" description="Helical" evidence="8">
    <location>
        <begin position="79"/>
        <end position="96"/>
    </location>
</feature>
<evidence type="ECO:0000256" key="2">
    <source>
        <dbReference type="ARBA" id="ARBA00009142"/>
    </source>
</evidence>
<evidence type="ECO:0000256" key="4">
    <source>
        <dbReference type="ARBA" id="ARBA00022475"/>
    </source>
</evidence>
<comment type="caution">
    <text evidence="9">The sequence shown here is derived from an EMBL/GenBank/DDBJ whole genome shotgun (WGS) entry which is preliminary data.</text>
</comment>
<keyword evidence="10" id="KW-1185">Reference proteome</keyword>
<feature type="transmembrane region" description="Helical" evidence="8">
    <location>
        <begin position="22"/>
        <end position="43"/>
    </location>
</feature>
<dbReference type="PANTHER" id="PTHR30269">
    <property type="entry name" value="TRANSMEMBRANE PROTEIN YFCA"/>
    <property type="match status" value="1"/>
</dbReference>
<proteinExistence type="inferred from homology"/>
<evidence type="ECO:0000256" key="3">
    <source>
        <dbReference type="ARBA" id="ARBA00022448"/>
    </source>
</evidence>
<evidence type="ECO:0000313" key="10">
    <source>
        <dbReference type="Proteomes" id="UP000004080"/>
    </source>
</evidence>
<keyword evidence="4 8" id="KW-1003">Cell membrane</keyword>
<feature type="transmembrane region" description="Helical" evidence="8">
    <location>
        <begin position="184"/>
        <end position="204"/>
    </location>
</feature>
<evidence type="ECO:0000256" key="7">
    <source>
        <dbReference type="ARBA" id="ARBA00023136"/>
    </source>
</evidence>
<keyword evidence="5 8" id="KW-0812">Transmembrane</keyword>
<evidence type="ECO:0000313" key="9">
    <source>
        <dbReference type="EMBL" id="EIT87035.1"/>
    </source>
</evidence>
<dbReference type="STRING" id="1196324.A374_02239"/>
<comment type="similarity">
    <text evidence="2 8">Belongs to the 4-toluene sulfonate uptake permease (TSUP) (TC 2.A.102) family.</text>
</comment>
<accession>I8UJI9</accession>
<evidence type="ECO:0000256" key="1">
    <source>
        <dbReference type="ARBA" id="ARBA00004651"/>
    </source>
</evidence>
<dbReference type="PATRIC" id="fig|1196324.3.peg.448"/>
<name>I8UJI9_9BACL</name>
<feature type="transmembrane region" description="Helical" evidence="8">
    <location>
        <begin position="216"/>
        <end position="232"/>
    </location>
</feature>
<protein>
    <recommendedName>
        <fullName evidence="8">Probable membrane transporter protein</fullName>
    </recommendedName>
</protein>
<dbReference type="PANTHER" id="PTHR30269:SF0">
    <property type="entry name" value="MEMBRANE TRANSPORTER PROTEIN YFCA-RELATED"/>
    <property type="match status" value="1"/>
</dbReference>
<feature type="transmembrane region" description="Helical" evidence="8">
    <location>
        <begin position="55"/>
        <end position="73"/>
    </location>
</feature>
<evidence type="ECO:0000256" key="8">
    <source>
        <dbReference type="RuleBase" id="RU363041"/>
    </source>
</evidence>
<dbReference type="GO" id="GO:0005886">
    <property type="term" value="C:plasma membrane"/>
    <property type="evidence" value="ECO:0007669"/>
    <property type="project" value="UniProtKB-SubCell"/>
</dbReference>
<dbReference type="InterPro" id="IPR052017">
    <property type="entry name" value="TSUP"/>
</dbReference>
<comment type="subcellular location">
    <subcellularLocation>
        <location evidence="1 8">Cell membrane</location>
        <topology evidence="1 8">Multi-pass membrane protein</topology>
    </subcellularLocation>
</comment>
<dbReference type="AlphaFoldDB" id="I8UJI9"/>
<dbReference type="Pfam" id="PF01925">
    <property type="entry name" value="TauE"/>
    <property type="match status" value="1"/>
</dbReference>
<dbReference type="eggNOG" id="COG0730">
    <property type="taxonomic scope" value="Bacteria"/>
</dbReference>
<gene>
    <name evidence="9" type="ORF">A374_02239</name>
</gene>
<reference evidence="9 10" key="1">
    <citation type="journal article" date="2012" name="J. Bacteriol.">
        <title>Genome of Bacillus macauensis ZFHKF-1, a Long-Chain-Forming Bacterium.</title>
        <authorList>
            <person name="Cai L."/>
            <person name="Zhang T."/>
        </authorList>
    </citation>
    <scope>NUCLEOTIDE SEQUENCE [LARGE SCALE GENOMIC DNA]</scope>
    <source>
        <strain evidence="9 10">ZFHKF-1</strain>
    </source>
</reference>
<keyword evidence="7 8" id="KW-0472">Membrane</keyword>
<dbReference type="InterPro" id="IPR002781">
    <property type="entry name" value="TM_pro_TauE-like"/>
</dbReference>
<keyword evidence="3" id="KW-0813">Transport</keyword>
<organism evidence="9 10">
    <name type="scientific">Fictibacillus macauensis ZFHKF-1</name>
    <dbReference type="NCBI Taxonomy" id="1196324"/>
    <lineage>
        <taxon>Bacteria</taxon>
        <taxon>Bacillati</taxon>
        <taxon>Bacillota</taxon>
        <taxon>Bacilli</taxon>
        <taxon>Bacillales</taxon>
        <taxon>Fictibacillaceae</taxon>
        <taxon>Fictibacillus</taxon>
    </lineage>
</organism>
<evidence type="ECO:0000256" key="5">
    <source>
        <dbReference type="ARBA" id="ARBA00022692"/>
    </source>
</evidence>